<keyword evidence="9 11" id="KW-0472">Membrane</keyword>
<evidence type="ECO:0000256" key="7">
    <source>
        <dbReference type="ARBA" id="ARBA00022692"/>
    </source>
</evidence>
<dbReference type="InterPro" id="IPR045584">
    <property type="entry name" value="Pilin-like"/>
</dbReference>
<dbReference type="PROSITE" id="PS00409">
    <property type="entry name" value="PROKAR_NTER_METHYL"/>
    <property type="match status" value="1"/>
</dbReference>
<dbReference type="InterPro" id="IPR012902">
    <property type="entry name" value="N_methyl_site"/>
</dbReference>
<accession>A0A1E7Q2A6</accession>
<feature type="transmembrane region" description="Helical" evidence="11">
    <location>
        <begin position="12"/>
        <end position="31"/>
    </location>
</feature>
<organism evidence="13 14">
    <name type="scientific">Rheinheimera salexigens</name>
    <dbReference type="NCBI Taxonomy" id="1628148"/>
    <lineage>
        <taxon>Bacteria</taxon>
        <taxon>Pseudomonadati</taxon>
        <taxon>Pseudomonadota</taxon>
        <taxon>Gammaproteobacteria</taxon>
        <taxon>Chromatiales</taxon>
        <taxon>Chromatiaceae</taxon>
        <taxon>Rheinheimera</taxon>
    </lineage>
</organism>
<keyword evidence="5" id="KW-0488">Methylation</keyword>
<dbReference type="InterPro" id="IPR010054">
    <property type="entry name" value="Type2_sec_GspG"/>
</dbReference>
<keyword evidence="4" id="KW-1003">Cell membrane</keyword>
<evidence type="ECO:0000313" key="13">
    <source>
        <dbReference type="EMBL" id="OEY68198.1"/>
    </source>
</evidence>
<dbReference type="PRINTS" id="PR00813">
    <property type="entry name" value="BCTERIALGSPG"/>
</dbReference>
<dbReference type="GO" id="GO:0015628">
    <property type="term" value="P:protein secretion by the type II secretion system"/>
    <property type="evidence" value="ECO:0007669"/>
    <property type="project" value="InterPro"/>
</dbReference>
<dbReference type="OrthoDB" id="9795612at2"/>
<comment type="caution">
    <text evidence="13">The sequence shown here is derived from an EMBL/GenBank/DDBJ whole genome shotgun (WGS) entry which is preliminary data.</text>
</comment>
<protein>
    <recommendedName>
        <fullName evidence="3">Type II secretion system core protein G</fullName>
    </recommendedName>
</protein>
<evidence type="ECO:0000256" key="9">
    <source>
        <dbReference type="ARBA" id="ARBA00023136"/>
    </source>
</evidence>
<evidence type="ECO:0000256" key="8">
    <source>
        <dbReference type="ARBA" id="ARBA00022989"/>
    </source>
</evidence>
<evidence type="ECO:0000256" key="5">
    <source>
        <dbReference type="ARBA" id="ARBA00022481"/>
    </source>
</evidence>
<dbReference type="Gene3D" id="3.30.700.10">
    <property type="entry name" value="Glycoprotein, Type 4 Pilin"/>
    <property type="match status" value="1"/>
</dbReference>
<evidence type="ECO:0000256" key="6">
    <source>
        <dbReference type="ARBA" id="ARBA00022519"/>
    </source>
</evidence>
<feature type="region of interest" description="Disordered" evidence="10">
    <location>
        <begin position="118"/>
        <end position="143"/>
    </location>
</feature>
<evidence type="ECO:0000256" key="2">
    <source>
        <dbReference type="ARBA" id="ARBA00009984"/>
    </source>
</evidence>
<evidence type="ECO:0000259" key="12">
    <source>
        <dbReference type="Pfam" id="PF08334"/>
    </source>
</evidence>
<dbReference type="Proteomes" id="UP000242258">
    <property type="component" value="Unassembled WGS sequence"/>
</dbReference>
<dbReference type="SUPFAM" id="SSF54523">
    <property type="entry name" value="Pili subunits"/>
    <property type="match status" value="1"/>
</dbReference>
<evidence type="ECO:0000256" key="1">
    <source>
        <dbReference type="ARBA" id="ARBA00004377"/>
    </source>
</evidence>
<keyword evidence="8 11" id="KW-1133">Transmembrane helix</keyword>
<reference evidence="14" key="1">
    <citation type="submission" date="2016-09" db="EMBL/GenBank/DDBJ databases">
        <authorList>
            <person name="Wan X."/>
            <person name="Hou S."/>
        </authorList>
    </citation>
    <scope>NUCLEOTIDE SEQUENCE [LARGE SCALE GENOMIC DNA]</scope>
    <source>
        <strain evidence="14">KH87</strain>
    </source>
</reference>
<feature type="domain" description="Type II secretion system protein GspG C-terminal" evidence="12">
    <location>
        <begin position="29"/>
        <end position="135"/>
    </location>
</feature>
<keyword evidence="14" id="KW-1185">Reference proteome</keyword>
<feature type="compositionally biased region" description="Acidic residues" evidence="10">
    <location>
        <begin position="128"/>
        <end position="143"/>
    </location>
</feature>
<dbReference type="Pfam" id="PF08334">
    <property type="entry name" value="T2SSG"/>
    <property type="match status" value="1"/>
</dbReference>
<dbReference type="PANTHER" id="PTHR30093">
    <property type="entry name" value="GENERAL SECRETION PATHWAY PROTEIN G"/>
    <property type="match status" value="1"/>
</dbReference>
<dbReference type="GO" id="GO:0015627">
    <property type="term" value="C:type II protein secretion system complex"/>
    <property type="evidence" value="ECO:0007669"/>
    <property type="project" value="InterPro"/>
</dbReference>
<proteinExistence type="inferred from homology"/>
<dbReference type="STRING" id="1628148.BI198_00415"/>
<gene>
    <name evidence="13" type="ORF">BI198_00415</name>
</gene>
<dbReference type="InterPro" id="IPR000983">
    <property type="entry name" value="Bac_GSPG_pilin"/>
</dbReference>
<dbReference type="PANTHER" id="PTHR30093:SF44">
    <property type="entry name" value="TYPE II SECRETION SYSTEM CORE PROTEIN G"/>
    <property type="match status" value="1"/>
</dbReference>
<dbReference type="Pfam" id="PF07963">
    <property type="entry name" value="N_methyl"/>
    <property type="match status" value="1"/>
</dbReference>
<evidence type="ECO:0000256" key="3">
    <source>
        <dbReference type="ARBA" id="ARBA00020042"/>
    </source>
</evidence>
<comment type="subcellular location">
    <subcellularLocation>
        <location evidence="1">Cell inner membrane</location>
        <topology evidence="1">Single-pass membrane protein</topology>
    </subcellularLocation>
</comment>
<dbReference type="NCBIfam" id="TIGR01710">
    <property type="entry name" value="typeII_sec_gspG"/>
    <property type="match status" value="1"/>
</dbReference>
<evidence type="ECO:0000256" key="4">
    <source>
        <dbReference type="ARBA" id="ARBA00022475"/>
    </source>
</evidence>
<dbReference type="AlphaFoldDB" id="A0A1E7Q2A6"/>
<dbReference type="NCBIfam" id="TIGR02532">
    <property type="entry name" value="IV_pilin_GFxxxE"/>
    <property type="match status" value="1"/>
</dbReference>
<name>A0A1E7Q2A6_9GAMM</name>
<dbReference type="EMBL" id="MKEK01000001">
    <property type="protein sequence ID" value="OEY68198.1"/>
    <property type="molecule type" value="Genomic_DNA"/>
</dbReference>
<keyword evidence="7 11" id="KW-0812">Transmembrane</keyword>
<evidence type="ECO:0000313" key="14">
    <source>
        <dbReference type="Proteomes" id="UP000242258"/>
    </source>
</evidence>
<evidence type="ECO:0000256" key="10">
    <source>
        <dbReference type="SAM" id="MobiDB-lite"/>
    </source>
</evidence>
<dbReference type="InterPro" id="IPR013545">
    <property type="entry name" value="T2SS_protein-GspG_C"/>
</dbReference>
<evidence type="ECO:0000256" key="11">
    <source>
        <dbReference type="SAM" id="Phobius"/>
    </source>
</evidence>
<dbReference type="RefSeq" id="WP_070047765.1">
    <property type="nucleotide sequence ID" value="NZ_CBCSDO010000011.1"/>
</dbReference>
<dbReference type="GO" id="GO:0005886">
    <property type="term" value="C:plasma membrane"/>
    <property type="evidence" value="ECO:0007669"/>
    <property type="project" value="UniProtKB-SubCell"/>
</dbReference>
<comment type="similarity">
    <text evidence="2">Belongs to the GSP G family.</text>
</comment>
<keyword evidence="6" id="KW-0997">Cell inner membrane</keyword>
<sequence>MLKQRGFTLLEVMVVIVILGIIASMVVPNLLGNKEAADQQKAKVDIQQLENVLDMYRLRNGFYPTTEQGLTALVQQATSEPVPRAFPDGGFIKRLPKDPWGEDYILVSPGQIGRIDILSKGPDRTAGSDDDIGNWDVESDSNN</sequence>